<organism evidence="7 8">
    <name type="scientific">Prymnesium parvum</name>
    <name type="common">Toxic golden alga</name>
    <dbReference type="NCBI Taxonomy" id="97485"/>
    <lineage>
        <taxon>Eukaryota</taxon>
        <taxon>Haptista</taxon>
        <taxon>Haptophyta</taxon>
        <taxon>Prymnesiophyceae</taxon>
        <taxon>Prymnesiales</taxon>
        <taxon>Prymnesiaceae</taxon>
        <taxon>Prymnesium</taxon>
    </lineage>
</organism>
<feature type="domain" description="Fatty acid hydroxylase" evidence="6">
    <location>
        <begin position="139"/>
        <end position="267"/>
    </location>
</feature>
<keyword evidence="3 5" id="KW-1133">Transmembrane helix</keyword>
<dbReference type="PANTHER" id="PTHR11863">
    <property type="entry name" value="STEROL DESATURASE"/>
    <property type="match status" value="1"/>
</dbReference>
<sequence length="282" mass="30776">MISRIRFPNKGMGSPLSAAELQAFLGLAGGANESFGFLGMPRDANTTTTSAITSWAVYDSLCISGGSLVLLLAAELASLSSVRGVLRQHGGRELYATAVIYNLVNFFIIGPITYAFATTFLCTSERKTLLSSVSTGIGLLLVHALGYYLAHFAMHTKSLYWAHRFHHRFNTHIVPMAANAVTFSEYVIAYMLPFIVGCLLFNPDVPALFGTASVISFNNILIHTPGLDELSRRIVPWWGVSTYDHTEHHRRLTTNYAAPTINIDKILAAIVGSRSEKAGKFS</sequence>
<evidence type="ECO:0000256" key="5">
    <source>
        <dbReference type="SAM" id="Phobius"/>
    </source>
</evidence>
<evidence type="ECO:0000256" key="4">
    <source>
        <dbReference type="ARBA" id="ARBA00023136"/>
    </source>
</evidence>
<dbReference type="InterPro" id="IPR050307">
    <property type="entry name" value="Sterol_Desaturase_Related"/>
</dbReference>
<accession>A0AB34JDI0</accession>
<keyword evidence="2 5" id="KW-0812">Transmembrane</keyword>
<protein>
    <recommendedName>
        <fullName evidence="6">Fatty acid hydroxylase domain-containing protein</fullName>
    </recommendedName>
</protein>
<feature type="transmembrane region" description="Helical" evidence="5">
    <location>
        <begin position="129"/>
        <end position="150"/>
    </location>
</feature>
<feature type="transmembrane region" description="Helical" evidence="5">
    <location>
        <begin position="55"/>
        <end position="74"/>
    </location>
</feature>
<evidence type="ECO:0000256" key="3">
    <source>
        <dbReference type="ARBA" id="ARBA00022989"/>
    </source>
</evidence>
<dbReference type="AlphaFoldDB" id="A0AB34JDI0"/>
<evidence type="ECO:0000259" key="6">
    <source>
        <dbReference type="Pfam" id="PF04116"/>
    </source>
</evidence>
<proteinExistence type="predicted"/>
<evidence type="ECO:0000256" key="1">
    <source>
        <dbReference type="ARBA" id="ARBA00004370"/>
    </source>
</evidence>
<dbReference type="GO" id="GO:0008610">
    <property type="term" value="P:lipid biosynthetic process"/>
    <property type="evidence" value="ECO:0007669"/>
    <property type="project" value="InterPro"/>
</dbReference>
<keyword evidence="8" id="KW-1185">Reference proteome</keyword>
<evidence type="ECO:0000313" key="8">
    <source>
        <dbReference type="Proteomes" id="UP001515480"/>
    </source>
</evidence>
<dbReference type="GO" id="GO:0016020">
    <property type="term" value="C:membrane"/>
    <property type="evidence" value="ECO:0007669"/>
    <property type="project" value="UniProtKB-SubCell"/>
</dbReference>
<feature type="transmembrane region" description="Helical" evidence="5">
    <location>
        <begin position="94"/>
        <end position="117"/>
    </location>
</feature>
<dbReference type="GO" id="GO:0005506">
    <property type="term" value="F:iron ion binding"/>
    <property type="evidence" value="ECO:0007669"/>
    <property type="project" value="InterPro"/>
</dbReference>
<evidence type="ECO:0000313" key="7">
    <source>
        <dbReference type="EMBL" id="KAL1518881.1"/>
    </source>
</evidence>
<name>A0AB34JDI0_PRYPA</name>
<gene>
    <name evidence="7" type="ORF">AB1Y20_003158</name>
</gene>
<dbReference type="InterPro" id="IPR006694">
    <property type="entry name" value="Fatty_acid_hydroxylase"/>
</dbReference>
<dbReference type="Pfam" id="PF04116">
    <property type="entry name" value="FA_hydroxylase"/>
    <property type="match status" value="1"/>
</dbReference>
<comment type="caution">
    <text evidence="7">The sequence shown here is derived from an EMBL/GenBank/DDBJ whole genome shotgun (WGS) entry which is preliminary data.</text>
</comment>
<dbReference type="EMBL" id="JBGBPQ010000010">
    <property type="protein sequence ID" value="KAL1518881.1"/>
    <property type="molecule type" value="Genomic_DNA"/>
</dbReference>
<comment type="subcellular location">
    <subcellularLocation>
        <location evidence="1">Membrane</location>
    </subcellularLocation>
</comment>
<evidence type="ECO:0000256" key="2">
    <source>
        <dbReference type="ARBA" id="ARBA00022692"/>
    </source>
</evidence>
<dbReference type="Proteomes" id="UP001515480">
    <property type="component" value="Unassembled WGS sequence"/>
</dbReference>
<reference evidence="7 8" key="1">
    <citation type="journal article" date="2024" name="Science">
        <title>Giant polyketide synthase enzymes in the biosynthesis of giant marine polyether toxins.</title>
        <authorList>
            <person name="Fallon T.R."/>
            <person name="Shende V.V."/>
            <person name="Wierzbicki I.H."/>
            <person name="Pendleton A.L."/>
            <person name="Watervoot N.F."/>
            <person name="Auber R.P."/>
            <person name="Gonzalez D.J."/>
            <person name="Wisecaver J.H."/>
            <person name="Moore B.S."/>
        </authorList>
    </citation>
    <scope>NUCLEOTIDE SEQUENCE [LARGE SCALE GENOMIC DNA]</scope>
    <source>
        <strain evidence="7 8">12B1</strain>
    </source>
</reference>
<dbReference type="GO" id="GO:0016491">
    <property type="term" value="F:oxidoreductase activity"/>
    <property type="evidence" value="ECO:0007669"/>
    <property type="project" value="InterPro"/>
</dbReference>
<keyword evidence="4 5" id="KW-0472">Membrane</keyword>